<evidence type="ECO:0000313" key="3">
    <source>
        <dbReference type="Proteomes" id="UP001304895"/>
    </source>
</evidence>
<comment type="caution">
    <text evidence="2">The sequence shown here is derived from an EMBL/GenBank/DDBJ whole genome shotgun (WGS) entry which is preliminary data.</text>
</comment>
<feature type="region of interest" description="Disordered" evidence="1">
    <location>
        <begin position="1"/>
        <end position="61"/>
    </location>
</feature>
<proteinExistence type="predicted"/>
<feature type="compositionally biased region" description="Basic and acidic residues" evidence="1">
    <location>
        <begin position="28"/>
        <end position="44"/>
    </location>
</feature>
<organism evidence="2 3">
    <name type="scientific">Trichocladium antarcticum</name>
    <dbReference type="NCBI Taxonomy" id="1450529"/>
    <lineage>
        <taxon>Eukaryota</taxon>
        <taxon>Fungi</taxon>
        <taxon>Dikarya</taxon>
        <taxon>Ascomycota</taxon>
        <taxon>Pezizomycotina</taxon>
        <taxon>Sordariomycetes</taxon>
        <taxon>Sordariomycetidae</taxon>
        <taxon>Sordariales</taxon>
        <taxon>Chaetomiaceae</taxon>
        <taxon>Trichocladium</taxon>
    </lineage>
</organism>
<keyword evidence="3" id="KW-1185">Reference proteome</keyword>
<name>A0AAN6UI24_9PEZI</name>
<reference evidence="2" key="2">
    <citation type="submission" date="2023-05" db="EMBL/GenBank/DDBJ databases">
        <authorList>
            <consortium name="Lawrence Berkeley National Laboratory"/>
            <person name="Steindorff A."/>
            <person name="Hensen N."/>
            <person name="Bonometti L."/>
            <person name="Westerberg I."/>
            <person name="Brannstrom I.O."/>
            <person name="Guillou S."/>
            <person name="Cros-Aarteil S."/>
            <person name="Calhoun S."/>
            <person name="Haridas S."/>
            <person name="Kuo A."/>
            <person name="Mondo S."/>
            <person name="Pangilinan J."/>
            <person name="Riley R."/>
            <person name="Labutti K."/>
            <person name="Andreopoulos B."/>
            <person name="Lipzen A."/>
            <person name="Chen C."/>
            <person name="Yanf M."/>
            <person name="Daum C."/>
            <person name="Ng V."/>
            <person name="Clum A."/>
            <person name="Ohm R."/>
            <person name="Martin F."/>
            <person name="Silar P."/>
            <person name="Natvig D."/>
            <person name="Lalanne C."/>
            <person name="Gautier V."/>
            <person name="Ament-Velasquez S.L."/>
            <person name="Kruys A."/>
            <person name="Hutchinson M.I."/>
            <person name="Powell A.J."/>
            <person name="Barry K."/>
            <person name="Miller A.N."/>
            <person name="Grigoriev I.V."/>
            <person name="Debuchy R."/>
            <person name="Gladieux P."/>
            <person name="Thoren M.H."/>
            <person name="Johannesson H."/>
        </authorList>
    </citation>
    <scope>NUCLEOTIDE SEQUENCE</scope>
    <source>
        <strain evidence="2">CBS 123565</strain>
    </source>
</reference>
<sequence length="143" mass="15058">MSRLISGRREGPKGGGGGGWCEEEPCERDDVERRRGPKGEEEKNPTAAHSPAALRPPTPSHYGAMGRVVSVGPAGGCCGVRVVRVRLWGPKISPPSAPPSSPLPHRATARSPPGPLPSAHRAAVSHDVGGYDWTGWQGSAFWI</sequence>
<protein>
    <submittedName>
        <fullName evidence="2">Uncharacterized protein</fullName>
    </submittedName>
</protein>
<reference evidence="2" key="1">
    <citation type="journal article" date="2023" name="Mol. Phylogenet. Evol.">
        <title>Genome-scale phylogeny and comparative genomics of the fungal order Sordariales.</title>
        <authorList>
            <person name="Hensen N."/>
            <person name="Bonometti L."/>
            <person name="Westerberg I."/>
            <person name="Brannstrom I.O."/>
            <person name="Guillou S."/>
            <person name="Cros-Aarteil S."/>
            <person name="Calhoun S."/>
            <person name="Haridas S."/>
            <person name="Kuo A."/>
            <person name="Mondo S."/>
            <person name="Pangilinan J."/>
            <person name="Riley R."/>
            <person name="LaButti K."/>
            <person name="Andreopoulos B."/>
            <person name="Lipzen A."/>
            <person name="Chen C."/>
            <person name="Yan M."/>
            <person name="Daum C."/>
            <person name="Ng V."/>
            <person name="Clum A."/>
            <person name="Steindorff A."/>
            <person name="Ohm R.A."/>
            <person name="Martin F."/>
            <person name="Silar P."/>
            <person name="Natvig D.O."/>
            <person name="Lalanne C."/>
            <person name="Gautier V."/>
            <person name="Ament-Velasquez S.L."/>
            <person name="Kruys A."/>
            <person name="Hutchinson M.I."/>
            <person name="Powell A.J."/>
            <person name="Barry K."/>
            <person name="Miller A.N."/>
            <person name="Grigoriev I.V."/>
            <person name="Debuchy R."/>
            <person name="Gladieux P."/>
            <person name="Hiltunen Thoren M."/>
            <person name="Johannesson H."/>
        </authorList>
    </citation>
    <scope>NUCLEOTIDE SEQUENCE</scope>
    <source>
        <strain evidence="2">CBS 123565</strain>
    </source>
</reference>
<accession>A0AAN6UI24</accession>
<gene>
    <name evidence="2" type="ORF">BT67DRAFT_56430</name>
</gene>
<evidence type="ECO:0000313" key="2">
    <source>
        <dbReference type="EMBL" id="KAK4133124.1"/>
    </source>
</evidence>
<dbReference type="Proteomes" id="UP001304895">
    <property type="component" value="Unassembled WGS sequence"/>
</dbReference>
<evidence type="ECO:0000256" key="1">
    <source>
        <dbReference type="SAM" id="MobiDB-lite"/>
    </source>
</evidence>
<dbReference type="EMBL" id="MU853413">
    <property type="protein sequence ID" value="KAK4133124.1"/>
    <property type="molecule type" value="Genomic_DNA"/>
</dbReference>
<dbReference type="AlphaFoldDB" id="A0AAN6UI24"/>
<feature type="compositionally biased region" description="Pro residues" evidence="1">
    <location>
        <begin position="92"/>
        <end position="102"/>
    </location>
</feature>
<feature type="region of interest" description="Disordered" evidence="1">
    <location>
        <begin position="90"/>
        <end position="121"/>
    </location>
</feature>